<keyword evidence="2" id="KW-0812">Transmembrane</keyword>
<evidence type="ECO:0000313" key="3">
    <source>
        <dbReference type="EMBL" id="TKA48990.1"/>
    </source>
</evidence>
<proteinExistence type="predicted"/>
<dbReference type="Proteomes" id="UP000310066">
    <property type="component" value="Unassembled WGS sequence"/>
</dbReference>
<feature type="region of interest" description="Disordered" evidence="1">
    <location>
        <begin position="88"/>
        <end position="117"/>
    </location>
</feature>
<gene>
    <name evidence="3" type="ORF">B0A54_01066</name>
</gene>
<dbReference type="EMBL" id="NAJP01000002">
    <property type="protein sequence ID" value="TKA48990.1"/>
    <property type="molecule type" value="Genomic_DNA"/>
</dbReference>
<evidence type="ECO:0000313" key="4">
    <source>
        <dbReference type="Proteomes" id="UP000310066"/>
    </source>
</evidence>
<organism evidence="3 4">
    <name type="scientific">Friedmanniomyces endolithicus</name>
    <dbReference type="NCBI Taxonomy" id="329885"/>
    <lineage>
        <taxon>Eukaryota</taxon>
        <taxon>Fungi</taxon>
        <taxon>Dikarya</taxon>
        <taxon>Ascomycota</taxon>
        <taxon>Pezizomycotina</taxon>
        <taxon>Dothideomycetes</taxon>
        <taxon>Dothideomycetidae</taxon>
        <taxon>Mycosphaerellales</taxon>
        <taxon>Teratosphaeriaceae</taxon>
        <taxon>Friedmanniomyces</taxon>
    </lineage>
</organism>
<protein>
    <submittedName>
        <fullName evidence="3">Uncharacterized protein</fullName>
    </submittedName>
</protein>
<keyword evidence="2" id="KW-1133">Transmembrane helix</keyword>
<keyword evidence="2" id="KW-0472">Membrane</keyword>
<dbReference type="AlphaFoldDB" id="A0A4U0VIC8"/>
<comment type="caution">
    <text evidence="3">The sequence shown here is derived from an EMBL/GenBank/DDBJ whole genome shotgun (WGS) entry which is preliminary data.</text>
</comment>
<name>A0A4U0VIC8_9PEZI</name>
<sequence length="137" mass="15198">MVNLSLQHRVKFEKQATLLSETSHDGPNTALLGLAAAIAVLNVLFLVNGAVIAAIIDWTWYRETGLSHQSWYKDDSIDAYAYHSAVEETEMQTDRDMPDRSAAHTPVPQDASSRLPSYPAASAFDEHLAPEKERDMV</sequence>
<dbReference type="OrthoDB" id="3823271at2759"/>
<reference evidence="3 4" key="1">
    <citation type="submission" date="2017-03" db="EMBL/GenBank/DDBJ databases">
        <title>Genomes of endolithic fungi from Antarctica.</title>
        <authorList>
            <person name="Coleine C."/>
            <person name="Masonjones S."/>
            <person name="Stajich J.E."/>
        </authorList>
    </citation>
    <scope>NUCLEOTIDE SEQUENCE [LARGE SCALE GENOMIC DNA]</scope>
    <source>
        <strain evidence="3 4">CCFEE 5311</strain>
    </source>
</reference>
<feature type="transmembrane region" description="Helical" evidence="2">
    <location>
        <begin position="30"/>
        <end position="56"/>
    </location>
</feature>
<evidence type="ECO:0000256" key="2">
    <source>
        <dbReference type="SAM" id="Phobius"/>
    </source>
</evidence>
<evidence type="ECO:0000256" key="1">
    <source>
        <dbReference type="SAM" id="MobiDB-lite"/>
    </source>
</evidence>
<accession>A0A4U0VIC8</accession>
<feature type="compositionally biased region" description="Basic and acidic residues" evidence="1">
    <location>
        <begin position="92"/>
        <end position="102"/>
    </location>
</feature>